<dbReference type="AlphaFoldDB" id="A0A517VMX3"/>
<name>A0A517VMX3_9PLAN</name>
<dbReference type="OrthoDB" id="245702at2"/>
<gene>
    <name evidence="1" type="ORF">Pan161_59550</name>
</gene>
<evidence type="ECO:0000313" key="2">
    <source>
        <dbReference type="Proteomes" id="UP000316855"/>
    </source>
</evidence>
<keyword evidence="2" id="KW-1185">Reference proteome</keyword>
<dbReference type="RefSeq" id="WP_145232176.1">
    <property type="nucleotide sequence ID" value="NZ_CP036343.1"/>
</dbReference>
<accession>A0A517VMX3</accession>
<dbReference type="KEGG" id="gax:Pan161_59550"/>
<reference evidence="1 2" key="1">
    <citation type="submission" date="2019-02" db="EMBL/GenBank/DDBJ databases">
        <title>Deep-cultivation of Planctomycetes and their phenomic and genomic characterization uncovers novel biology.</title>
        <authorList>
            <person name="Wiegand S."/>
            <person name="Jogler M."/>
            <person name="Boedeker C."/>
            <person name="Pinto D."/>
            <person name="Vollmers J."/>
            <person name="Rivas-Marin E."/>
            <person name="Kohn T."/>
            <person name="Peeters S.H."/>
            <person name="Heuer A."/>
            <person name="Rast P."/>
            <person name="Oberbeckmann S."/>
            <person name="Bunk B."/>
            <person name="Jeske O."/>
            <person name="Meyerdierks A."/>
            <person name="Storesund J.E."/>
            <person name="Kallscheuer N."/>
            <person name="Luecker S."/>
            <person name="Lage O.M."/>
            <person name="Pohl T."/>
            <person name="Merkel B.J."/>
            <person name="Hornburger P."/>
            <person name="Mueller R.-W."/>
            <person name="Bruemmer F."/>
            <person name="Labrenz M."/>
            <person name="Spormann A.M."/>
            <person name="Op den Camp H."/>
            <person name="Overmann J."/>
            <person name="Amann R."/>
            <person name="Jetten M.S.M."/>
            <person name="Mascher T."/>
            <person name="Medema M.H."/>
            <person name="Devos D.P."/>
            <person name="Kaster A.-K."/>
            <person name="Ovreas L."/>
            <person name="Rohde M."/>
            <person name="Galperin M.Y."/>
            <person name="Jogler C."/>
        </authorList>
    </citation>
    <scope>NUCLEOTIDE SEQUENCE [LARGE SCALE GENOMIC DNA]</scope>
    <source>
        <strain evidence="1 2">Pan161</strain>
    </source>
</reference>
<proteinExistence type="predicted"/>
<organism evidence="1 2">
    <name type="scientific">Gimesia algae</name>
    <dbReference type="NCBI Taxonomy" id="2527971"/>
    <lineage>
        <taxon>Bacteria</taxon>
        <taxon>Pseudomonadati</taxon>
        <taxon>Planctomycetota</taxon>
        <taxon>Planctomycetia</taxon>
        <taxon>Planctomycetales</taxon>
        <taxon>Planctomycetaceae</taxon>
        <taxon>Gimesia</taxon>
    </lineage>
</organism>
<dbReference type="Proteomes" id="UP000316855">
    <property type="component" value="Chromosome"/>
</dbReference>
<dbReference type="EMBL" id="CP036343">
    <property type="protein sequence ID" value="QDT94260.1"/>
    <property type="molecule type" value="Genomic_DNA"/>
</dbReference>
<evidence type="ECO:0000313" key="1">
    <source>
        <dbReference type="EMBL" id="QDT94260.1"/>
    </source>
</evidence>
<sequence>MALKVWIGGATADAQVDTVTIPEDIQPGMIVKATMGSGSITYTVPTVASAAQVASSFASLWNGSTIPEFQEIEAAAIGDGSFTLTMESASAGKPFIVSFIIGSGTNEKQTITIGNNPTGGTFTLAYEGQVTTGIAPDASAATVKAALEALSTIEVGEIDVTGADGGPWTVEFIGDLAGVNVSTIGANPDNLVVAAEEQVIDLGSPTGGTFTVQYGEDGTPSSNLAYNISAADLKTALETLSDIAVDDIAVSGSDGGPYTLAFQNNLAGTNASQIVVNGANLTGGLMDDVTIAEQTAGGGGGNEVWHMFETNGTNGFMRISGNSSVSGGTFDFSMDIGGSNVLTMTNIPYDVTAYEFQLLLDANLESIVSDNFARTILVGTGSAGHQLSEGDNFYLTVLTPLGSGALTFTADSSGLTGGAYSTLYTRSPSAGAITPSTGDWAIGVNGEYTELMSYSTTEAAIQEKIEALSSVGSGNVQIESITDGVTLSSGFRLTFIGDLGNQATGLSVGLIVSGANSISMNRYLTGAAGTAEVQRISISGSPGSGKFSLKFGTGYSQEIDYDQTASELEDILEAVSTIGTGNVTCSGGPFPDTAIDVTFTGGLGGSNADLMVKNQGAVETTQEGGEAATVNVSTVQSTIQHETTVASSGPNDWNTPENWDTGTVPVNTDDVLIPDGDNILYGLDQTGLTFTLQFTASQTEMGLPRRNDDGNIEYRARALKASFTEIIIDSNSQLINIDILDSSPVIKVLNSGSGQNTPYAVSIIGENSANTATLLVLSGNVGVADGPKEAAYLKTITQRGGQIWVGQDVGLEDVERTGGQFHADRATIDGVLTL</sequence>
<protein>
    <submittedName>
        <fullName evidence="1">Uncharacterized protein</fullName>
    </submittedName>
</protein>